<proteinExistence type="predicted"/>
<gene>
    <name evidence="2" type="ORF">CC84DRAFT_1163422</name>
</gene>
<evidence type="ECO:0000256" key="1">
    <source>
        <dbReference type="SAM" id="SignalP"/>
    </source>
</evidence>
<organism evidence="2 3">
    <name type="scientific">Paraphaeosphaeria sporulosa</name>
    <dbReference type="NCBI Taxonomy" id="1460663"/>
    <lineage>
        <taxon>Eukaryota</taxon>
        <taxon>Fungi</taxon>
        <taxon>Dikarya</taxon>
        <taxon>Ascomycota</taxon>
        <taxon>Pezizomycotina</taxon>
        <taxon>Dothideomycetes</taxon>
        <taxon>Pleosporomycetidae</taxon>
        <taxon>Pleosporales</taxon>
        <taxon>Massarineae</taxon>
        <taxon>Didymosphaeriaceae</taxon>
        <taxon>Paraphaeosphaeria</taxon>
    </lineage>
</organism>
<keyword evidence="3" id="KW-1185">Reference proteome</keyword>
<keyword evidence="1" id="KW-0732">Signal</keyword>
<evidence type="ECO:0000313" key="3">
    <source>
        <dbReference type="Proteomes" id="UP000077069"/>
    </source>
</evidence>
<dbReference type="RefSeq" id="XP_018037567.1">
    <property type="nucleotide sequence ID" value="XM_018178260.1"/>
</dbReference>
<accession>A0A177CJP9</accession>
<dbReference type="Proteomes" id="UP000077069">
    <property type="component" value="Unassembled WGS sequence"/>
</dbReference>
<name>A0A177CJP9_9PLEO</name>
<dbReference type="OrthoDB" id="3497702at2759"/>
<reference evidence="2 3" key="1">
    <citation type="submission" date="2016-05" db="EMBL/GenBank/DDBJ databases">
        <title>Comparative analysis of secretome profiles of manganese(II)-oxidizing ascomycete fungi.</title>
        <authorList>
            <consortium name="DOE Joint Genome Institute"/>
            <person name="Zeiner C.A."/>
            <person name="Purvine S.O."/>
            <person name="Zink E.M."/>
            <person name="Wu S."/>
            <person name="Pasa-Tolic L."/>
            <person name="Chaput D.L."/>
            <person name="Haridas S."/>
            <person name="Grigoriev I.V."/>
            <person name="Santelli C.M."/>
            <person name="Hansel C.M."/>
        </authorList>
    </citation>
    <scope>NUCLEOTIDE SEQUENCE [LARGE SCALE GENOMIC DNA]</scope>
    <source>
        <strain evidence="2 3">AP3s5-JAC2a</strain>
    </source>
</reference>
<protein>
    <submittedName>
        <fullName evidence="2">Uncharacterized protein</fullName>
    </submittedName>
</protein>
<feature type="signal peptide" evidence="1">
    <location>
        <begin position="1"/>
        <end position="18"/>
    </location>
</feature>
<dbReference type="EMBL" id="KV441551">
    <property type="protein sequence ID" value="OAG07202.1"/>
    <property type="molecule type" value="Genomic_DNA"/>
</dbReference>
<feature type="chain" id="PRO_5008058250" evidence="1">
    <location>
        <begin position="19"/>
        <end position="129"/>
    </location>
</feature>
<sequence length="129" mass="13811">MQLTLMSITAILAALTTAVPAPIPNPFHEITVQIANDITGAHASATVLSDGLARNLTDLFGGSAIDNHGAIVGTSAMLTQFTDGTRCFFQNYNHIIDMNGREKSYVDLDGDRSKAIPVYLNGFNLQCPE</sequence>
<dbReference type="AlphaFoldDB" id="A0A177CJP9"/>
<evidence type="ECO:0000313" key="2">
    <source>
        <dbReference type="EMBL" id="OAG07202.1"/>
    </source>
</evidence>
<dbReference type="GeneID" id="28761746"/>
<dbReference type="InParanoid" id="A0A177CJP9"/>